<feature type="signal peptide" evidence="6">
    <location>
        <begin position="1"/>
        <end position="40"/>
    </location>
</feature>
<feature type="domain" description="Protein kinase" evidence="7">
    <location>
        <begin position="876"/>
        <end position="1129"/>
    </location>
</feature>
<dbReference type="Pfam" id="PF00443">
    <property type="entry name" value="UCH"/>
    <property type="match status" value="1"/>
</dbReference>
<protein>
    <submittedName>
        <fullName evidence="9">Serine/threonine protein kinase</fullName>
        <ecNumber evidence="9">2.7.11.1</ecNumber>
    </submittedName>
</protein>
<evidence type="ECO:0000259" key="7">
    <source>
        <dbReference type="PROSITE" id="PS50011"/>
    </source>
</evidence>
<feature type="compositionally biased region" description="Polar residues" evidence="5">
    <location>
        <begin position="1184"/>
        <end position="1193"/>
    </location>
</feature>
<feature type="compositionally biased region" description="Basic and acidic residues" evidence="5">
    <location>
        <begin position="1288"/>
        <end position="1300"/>
    </location>
</feature>
<feature type="region of interest" description="Disordered" evidence="5">
    <location>
        <begin position="235"/>
        <end position="256"/>
    </location>
</feature>
<evidence type="ECO:0000313" key="10">
    <source>
        <dbReference type="Proteomes" id="UP001281761"/>
    </source>
</evidence>
<dbReference type="PROSITE" id="PS00107">
    <property type="entry name" value="PROTEIN_KINASE_ATP"/>
    <property type="match status" value="1"/>
</dbReference>
<dbReference type="PROSITE" id="PS50011">
    <property type="entry name" value="PROTEIN_KINASE_DOM"/>
    <property type="match status" value="1"/>
</dbReference>
<feature type="coiled-coil region" evidence="4">
    <location>
        <begin position="826"/>
        <end position="860"/>
    </location>
</feature>
<keyword evidence="6" id="KW-0732">Signal</keyword>
<keyword evidence="1 3" id="KW-0547">Nucleotide-binding</keyword>
<evidence type="ECO:0000259" key="8">
    <source>
        <dbReference type="PROSITE" id="PS50235"/>
    </source>
</evidence>
<evidence type="ECO:0000256" key="5">
    <source>
        <dbReference type="SAM" id="MobiDB-lite"/>
    </source>
</evidence>
<evidence type="ECO:0000256" key="4">
    <source>
        <dbReference type="SAM" id="Coils"/>
    </source>
</evidence>
<sequence length="1359" mass="157223">MLSEHRCPVSLPHPSLPKRVDISPFLISHFVLLLLQLLLSLPLSPSPSASDPLHAGLHRLFQAMLDSQTPVNTSVFTQPIHFPQFDVRQMNDPQDFFNRLVNGLNSELKNTPLRGLVSSLLSGRLIRRTPLEQRGRMSVSVHPEHFWSLRVPMELGNGVEDVLPKLLIPDQHGNTQRIYSLPPVLVVDLVRWTSGPGGLMKNNKRFAFPTSLDLSRMIEPLTLTEKMNAIQKKKEIKKAKGQAPSAQSPQSHQLQQSLAFNEPRHAAQKLVYSSELSGLGESEKEQAWMAKQKTGPFYSQSFRYSLLAVEVHSGSLTMGHYYSFIRPLGTREWFECNDETIRRVEESEAIEGQFGGVVDGREVDHSAMSLVYVQNCHADKIAMKETVITKMQSEIDSLRQQCDHLQSQLRQAEENNTSNQLTINNLKRNTTDIQNRNKVIEEERFRLNQTVLALNDELKNAEQAKNQVETQIQRLNQERRTATANIEKEREEMKRQIAVLRRDLEQRAKELKDTKQEMAKQETSHQETIELLSRSEANNRKMKDELTRNTKDFQNRYRAIEEERNNVVTELETEKEKTKTLSMTLDRMEKDRTSCEDMKKDLDRLRQELEEQKRKTKVAPRTAAQSEEERRKIDEKLKDEERKRQELQQEINNLTAQHRLEMDQLQKRNQELRNKNEIIQRHLQTEKENAESLRTKLSEVQSQLRQAERKGADLQRERRQDKERIYPRQAPQSPFTQTQNDKHVQQIQSLNSTLEKRNQEISELKRQIVIQAREHPSISNRNQTLGSQIQAQERCHQKVLREYEQQSKQEQLMKTQHVETMFKLKNKDIKEKKDKNQRRIQRLESEKAEVLSEIEAGRELSAVNAEHSRFLACLQCHVIQILGQGTSGTVYLVQYQGGLAAVKIISPIQNIGGEQKYAVHFIEKGIKNPFYIRIRLTAQIEGQSILMMDYANLPALNRLIDGRLPPLPESVVGLFIRQILLCIAEFSDHGFLHRDLKLENIFLHFDGDDSVFVQVSEFDLLISESEAPSSKDVVGTPVYLAPEIVYLSPRYSHKSDIWAIGVMMFILLCRTYPFQGTSTHQLYTSIQTKPHTITRRDLSQHCTDAINALLSKSPDQRPSAREALELPYFKQFEEDAKSGVTWSTFTQVTSGFFPKPPPQIFYIPDTHRTEQNYRHVSPLRRAQNRPSSHSQPAPASLRRNPTCPPTSQKHPKHTFRHLVSFLADYIPRPIAYSSEESSDKQRSDRSPFDVALRFEMKRKSKSTKNLSQSKNVSRSHTLSHRPSPQQSEFRREIQDRRKEVNMPSKFTLTLPRMEDGKTSRARLEKEDEQSSLQQRLCLRFSRYLLVNLTSLHPSLRSKG</sequence>
<evidence type="ECO:0000256" key="6">
    <source>
        <dbReference type="SAM" id="SignalP"/>
    </source>
</evidence>
<reference evidence="9 10" key="1">
    <citation type="journal article" date="2022" name="bioRxiv">
        <title>Genomics of Preaxostyla Flagellates Illuminates Evolutionary Transitions and the Path Towards Mitochondrial Loss.</title>
        <authorList>
            <person name="Novak L.V.F."/>
            <person name="Treitli S.C."/>
            <person name="Pyrih J."/>
            <person name="Halakuc P."/>
            <person name="Pipaliya S.V."/>
            <person name="Vacek V."/>
            <person name="Brzon O."/>
            <person name="Soukal P."/>
            <person name="Eme L."/>
            <person name="Dacks J.B."/>
            <person name="Karnkowska A."/>
            <person name="Elias M."/>
            <person name="Hampl V."/>
        </authorList>
    </citation>
    <scope>NUCLEOTIDE SEQUENCE [LARGE SCALE GENOMIC DNA]</scope>
    <source>
        <strain evidence="9">NAU3</strain>
        <tissue evidence="9">Gut</tissue>
    </source>
</reference>
<feature type="chain" id="PRO_5045201174" evidence="6">
    <location>
        <begin position="41"/>
        <end position="1359"/>
    </location>
</feature>
<dbReference type="SUPFAM" id="SSF56112">
    <property type="entry name" value="Protein kinase-like (PK-like)"/>
    <property type="match status" value="1"/>
</dbReference>
<dbReference type="Pfam" id="PF00069">
    <property type="entry name" value="Pkinase"/>
    <property type="match status" value="1"/>
</dbReference>
<feature type="region of interest" description="Disordered" evidence="5">
    <location>
        <begin position="699"/>
        <end position="741"/>
    </location>
</feature>
<dbReference type="SMART" id="SM00220">
    <property type="entry name" value="S_TKc"/>
    <property type="match status" value="1"/>
</dbReference>
<feature type="region of interest" description="Disordered" evidence="5">
    <location>
        <begin position="1255"/>
        <end position="1304"/>
    </location>
</feature>
<feature type="compositionally biased region" description="Basic and acidic residues" evidence="5">
    <location>
        <begin position="706"/>
        <end position="726"/>
    </location>
</feature>
<dbReference type="Gene3D" id="3.90.70.10">
    <property type="entry name" value="Cysteine proteinases"/>
    <property type="match status" value="1"/>
</dbReference>
<keyword evidence="2 3" id="KW-0067">ATP-binding</keyword>
<proteinExistence type="predicted"/>
<feature type="domain" description="USP" evidence="8">
    <location>
        <begin position="20"/>
        <end position="375"/>
    </location>
</feature>
<dbReference type="InterPro" id="IPR017441">
    <property type="entry name" value="Protein_kinase_ATP_BS"/>
</dbReference>
<dbReference type="InterPro" id="IPR045269">
    <property type="entry name" value="Atg1-like"/>
</dbReference>
<gene>
    <name evidence="9" type="ORF">BLNAU_17471</name>
</gene>
<dbReference type="InterPro" id="IPR011009">
    <property type="entry name" value="Kinase-like_dom_sf"/>
</dbReference>
<dbReference type="PROSITE" id="PS00973">
    <property type="entry name" value="USP_2"/>
    <property type="match status" value="1"/>
</dbReference>
<evidence type="ECO:0000256" key="2">
    <source>
        <dbReference type="ARBA" id="ARBA00022840"/>
    </source>
</evidence>
<dbReference type="Gene3D" id="1.10.287.1490">
    <property type="match status" value="1"/>
</dbReference>
<feature type="compositionally biased region" description="Low complexity" evidence="5">
    <location>
        <begin position="242"/>
        <end position="256"/>
    </location>
</feature>
<dbReference type="EC" id="2.7.11.1" evidence="9"/>
<dbReference type="InterPro" id="IPR038765">
    <property type="entry name" value="Papain-like_cys_pep_sf"/>
</dbReference>
<name>A0ABQ9X707_9EUKA</name>
<dbReference type="Gene3D" id="1.10.510.10">
    <property type="entry name" value="Transferase(Phosphotransferase) domain 1"/>
    <property type="match status" value="1"/>
</dbReference>
<keyword evidence="9" id="KW-0723">Serine/threonine-protein kinase</keyword>
<dbReference type="EMBL" id="JARBJD010000196">
    <property type="protein sequence ID" value="KAK2947566.1"/>
    <property type="molecule type" value="Genomic_DNA"/>
</dbReference>
<evidence type="ECO:0000256" key="3">
    <source>
        <dbReference type="PROSITE-ProRule" id="PRU10141"/>
    </source>
</evidence>
<feature type="compositionally biased region" description="Polar residues" evidence="5">
    <location>
        <begin position="1263"/>
        <end position="1287"/>
    </location>
</feature>
<evidence type="ECO:0000313" key="9">
    <source>
        <dbReference type="EMBL" id="KAK2947566.1"/>
    </source>
</evidence>
<feature type="compositionally biased region" description="Basic and acidic residues" evidence="5">
    <location>
        <begin position="627"/>
        <end position="644"/>
    </location>
</feature>
<keyword evidence="10" id="KW-1185">Reference proteome</keyword>
<evidence type="ECO:0000256" key="1">
    <source>
        <dbReference type="ARBA" id="ARBA00022741"/>
    </source>
</evidence>
<feature type="region of interest" description="Disordered" evidence="5">
    <location>
        <begin position="1178"/>
        <end position="1212"/>
    </location>
</feature>
<dbReference type="GO" id="GO:0004674">
    <property type="term" value="F:protein serine/threonine kinase activity"/>
    <property type="evidence" value="ECO:0007669"/>
    <property type="project" value="UniProtKB-KW"/>
</dbReference>
<dbReference type="PROSITE" id="PS00108">
    <property type="entry name" value="PROTEIN_KINASE_ST"/>
    <property type="match status" value="1"/>
</dbReference>
<comment type="caution">
    <text evidence="9">The sequence shown here is derived from an EMBL/GenBank/DDBJ whole genome shotgun (WGS) entry which is preliminary data.</text>
</comment>
<dbReference type="Proteomes" id="UP001281761">
    <property type="component" value="Unassembled WGS sequence"/>
</dbReference>
<dbReference type="CDD" id="cd02257">
    <property type="entry name" value="Peptidase_C19"/>
    <property type="match status" value="1"/>
</dbReference>
<dbReference type="PROSITE" id="PS50235">
    <property type="entry name" value="USP_3"/>
    <property type="match status" value="1"/>
</dbReference>
<keyword evidence="4" id="KW-0175">Coiled coil</keyword>
<dbReference type="InterPro" id="IPR018200">
    <property type="entry name" value="USP_CS"/>
</dbReference>
<dbReference type="InterPro" id="IPR028889">
    <property type="entry name" value="USP"/>
</dbReference>
<dbReference type="SUPFAM" id="SSF57997">
    <property type="entry name" value="Tropomyosin"/>
    <property type="match status" value="1"/>
</dbReference>
<feature type="binding site" evidence="3">
    <location>
        <position position="903"/>
    </location>
    <ligand>
        <name>ATP</name>
        <dbReference type="ChEBI" id="CHEBI:30616"/>
    </ligand>
</feature>
<feature type="region of interest" description="Disordered" evidence="5">
    <location>
        <begin position="611"/>
        <end position="644"/>
    </location>
</feature>
<keyword evidence="9" id="KW-0808">Transferase</keyword>
<dbReference type="InterPro" id="IPR008271">
    <property type="entry name" value="Ser/Thr_kinase_AS"/>
</dbReference>
<accession>A0ABQ9X707</accession>
<dbReference type="InterPro" id="IPR001394">
    <property type="entry name" value="Peptidase_C19_UCH"/>
</dbReference>
<organism evidence="9 10">
    <name type="scientific">Blattamonas nauphoetae</name>
    <dbReference type="NCBI Taxonomy" id="2049346"/>
    <lineage>
        <taxon>Eukaryota</taxon>
        <taxon>Metamonada</taxon>
        <taxon>Preaxostyla</taxon>
        <taxon>Oxymonadida</taxon>
        <taxon>Blattamonas</taxon>
    </lineage>
</organism>
<dbReference type="SUPFAM" id="SSF54001">
    <property type="entry name" value="Cysteine proteinases"/>
    <property type="match status" value="1"/>
</dbReference>
<dbReference type="PANTHER" id="PTHR24348">
    <property type="entry name" value="SERINE/THREONINE-PROTEIN KINASE UNC-51-RELATED"/>
    <property type="match status" value="1"/>
</dbReference>
<dbReference type="InterPro" id="IPR000719">
    <property type="entry name" value="Prot_kinase_dom"/>
</dbReference>
<feature type="compositionally biased region" description="Polar residues" evidence="5">
    <location>
        <begin position="730"/>
        <end position="741"/>
    </location>
</feature>
<keyword evidence="9" id="KW-0418">Kinase</keyword>